<feature type="domain" description="Aminoacyl-tRNA synthetase class Ia" evidence="10">
    <location>
        <begin position="20"/>
        <end position="635"/>
    </location>
</feature>
<dbReference type="InterPro" id="IPR002300">
    <property type="entry name" value="aa-tRNA-synth_Ia"/>
</dbReference>
<dbReference type="Pfam" id="PF19302">
    <property type="entry name" value="DUF5915"/>
    <property type="match status" value="1"/>
</dbReference>
<dbReference type="AlphaFoldDB" id="A0A6J4VAH5"/>
<accession>A0A6J4VAH5</accession>
<reference evidence="12" key="1">
    <citation type="submission" date="2020-02" db="EMBL/GenBank/DDBJ databases">
        <authorList>
            <person name="Meier V. D."/>
        </authorList>
    </citation>
    <scope>NUCLEOTIDE SEQUENCE</scope>
    <source>
        <strain evidence="12">AVDCRST_MAG19</strain>
    </source>
</reference>
<dbReference type="InterPro" id="IPR009080">
    <property type="entry name" value="tRNAsynth_Ia_anticodon-bd"/>
</dbReference>
<protein>
    <recommendedName>
        <fullName evidence="1 9">Isoleucine--tRNA ligase</fullName>
        <ecNumber evidence="1 9">6.1.1.5</ecNumber>
    </recommendedName>
</protein>
<dbReference type="EMBL" id="CADCWL010000162">
    <property type="protein sequence ID" value="CAA9573967.1"/>
    <property type="molecule type" value="Genomic_DNA"/>
</dbReference>
<dbReference type="GO" id="GO:0005524">
    <property type="term" value="F:ATP binding"/>
    <property type="evidence" value="ECO:0007669"/>
    <property type="project" value="UniProtKB-KW"/>
</dbReference>
<evidence type="ECO:0000256" key="8">
    <source>
        <dbReference type="ARBA" id="ARBA00048359"/>
    </source>
</evidence>
<dbReference type="NCBIfam" id="TIGR00392">
    <property type="entry name" value="ileS"/>
    <property type="match status" value="1"/>
</dbReference>
<dbReference type="InterPro" id="IPR013155">
    <property type="entry name" value="M/V/L/I-tRNA-synth_anticd-bd"/>
</dbReference>
<name>A0A6J4VAH5_9BACT</name>
<evidence type="ECO:0000256" key="6">
    <source>
        <dbReference type="ARBA" id="ARBA00023146"/>
    </source>
</evidence>
<feature type="domain" description="Methionyl/Valyl/Leucyl/Isoleucyl-tRNA synthetase anticodon-binding" evidence="11">
    <location>
        <begin position="686"/>
        <end position="839"/>
    </location>
</feature>
<organism evidence="12">
    <name type="scientific">uncultured Thermomicrobiales bacterium</name>
    <dbReference type="NCBI Taxonomy" id="1645740"/>
    <lineage>
        <taxon>Bacteria</taxon>
        <taxon>Pseudomonadati</taxon>
        <taxon>Thermomicrobiota</taxon>
        <taxon>Thermomicrobia</taxon>
        <taxon>Thermomicrobiales</taxon>
        <taxon>environmental samples</taxon>
    </lineage>
</organism>
<keyword evidence="4" id="KW-0067">ATP-binding</keyword>
<dbReference type="CDD" id="cd07961">
    <property type="entry name" value="Anticodon_Ia_Ile_ABEc"/>
    <property type="match status" value="1"/>
</dbReference>
<dbReference type="Gene3D" id="3.40.50.620">
    <property type="entry name" value="HUPs"/>
    <property type="match status" value="2"/>
</dbReference>
<evidence type="ECO:0000259" key="10">
    <source>
        <dbReference type="Pfam" id="PF00133"/>
    </source>
</evidence>
<dbReference type="Gene3D" id="3.90.740.10">
    <property type="entry name" value="Valyl/Leucyl/Isoleucyl-tRNA synthetase, editing domain"/>
    <property type="match status" value="1"/>
</dbReference>
<comment type="catalytic activity">
    <reaction evidence="8">
        <text>tRNA(Ile) + L-isoleucine + ATP = L-isoleucyl-tRNA(Ile) + AMP + diphosphate</text>
        <dbReference type="Rhea" id="RHEA:11060"/>
        <dbReference type="Rhea" id="RHEA-COMP:9666"/>
        <dbReference type="Rhea" id="RHEA-COMP:9695"/>
        <dbReference type="ChEBI" id="CHEBI:30616"/>
        <dbReference type="ChEBI" id="CHEBI:33019"/>
        <dbReference type="ChEBI" id="CHEBI:58045"/>
        <dbReference type="ChEBI" id="CHEBI:78442"/>
        <dbReference type="ChEBI" id="CHEBI:78528"/>
        <dbReference type="ChEBI" id="CHEBI:456215"/>
        <dbReference type="EC" id="6.1.1.5"/>
    </reaction>
</comment>
<sequence length="1078" mass="120336">MPGFLDVPAKVDFTAQERDTLAWWNREGVVETYLRRNDASERRYSFFDGPITANNPMGVHHAWGRTYKDLFQRYHAMLGERQRFQNGFDCQGLWVEVEVEKELGLKSKRDIESFGVAEFVERCKGRVLTYADRITRQSIRLGYWMDWDDSYLTMSDENNYTIWHFLKTCHERGWIYKGHDVMPWCPRCGTGLSEHEIVTEGYQERTHLSVYARFPLLDEADADLLIWTTTPWTLPANVAAAVHPELTYLRVEQGGRAVYVAKEAAKTAIRGDHVVTAEVSGAELVGRPYRGPYDELPAADGIAHRVIAWDEVDAAEGTGVVHIAPGCGKEDFALSKANDLAVVAPIDEFGIYGAGFGPLSGAYVHEVATPIVQDLEGKGLLYRAERYTHRYPVCWRCGTDLVFRLVDEWFIAMDELRGPMMAATREVEWIPAFGKERELDWLAHMDDWMISKKRYWGLALPIYECGGCGGFEVIGSETELRERAIAGWEEFAGHTPHRPWIDAVKIACKGCGEAVGRVTDVGNPWLDAGIIPFSTLGYRHDRAAWEEWFPADMISESFPGQFRNWFYSLIAQSAALEGRAPFKTVFAYALMRDEKGAEMHKSKGNAIWFDDAAEQYGVDVMRWLFATVNPTANVNFGPNVCDEVRRRFIIPLWNSYSFFATYARLDGFDPHDAASAVPLAERSLLDRWIVSRLNQVVARVRDRLDAYDPDAAAKAIEGFVVEELSNWYIRRNRRRFWRSEGDRDKAAAYRTLHECLVTLSRLLAPFVPFLAETMHQNLVRAVDPDAPVSVHLTDYPTADPARIDAALTRDMAAVLEVVGAGRSARSESGVKVRQPLPAILVYARDPATMEAVLRLKEQVLDELNVKEVRPLADLGGVVAYDIRPNLSLLGPKYGKRLGRIRQALAKAEPAAVASSVGAGVALRLKLDDDSEVALEPTEVLVDLKRRAGYAAAQGASVTVVLDTSLTPALIQEGLARDFVRGVQDARKSAGYRIEDTIAVSYEADPEVVAAIGANESTVRAETLAVRLERLETAGFSDAVEPEAVAGPGGETGADGRYRDQITVGQHQVRIALQRSSGT</sequence>
<evidence type="ECO:0000256" key="1">
    <source>
        <dbReference type="ARBA" id="ARBA00013165"/>
    </source>
</evidence>
<dbReference type="SUPFAM" id="SSF52374">
    <property type="entry name" value="Nucleotidylyl transferase"/>
    <property type="match status" value="1"/>
</dbReference>
<gene>
    <name evidence="12" type="ORF">AVDCRST_MAG19-3113</name>
</gene>
<dbReference type="InterPro" id="IPR002301">
    <property type="entry name" value="Ile-tRNA-ligase"/>
</dbReference>
<dbReference type="InterPro" id="IPR014729">
    <property type="entry name" value="Rossmann-like_a/b/a_fold"/>
</dbReference>
<dbReference type="PRINTS" id="PR00984">
    <property type="entry name" value="TRNASYNTHILE"/>
</dbReference>
<evidence type="ECO:0000256" key="9">
    <source>
        <dbReference type="NCBIfam" id="TIGR00392"/>
    </source>
</evidence>
<proteinExistence type="predicted"/>
<evidence type="ECO:0000313" key="12">
    <source>
        <dbReference type="EMBL" id="CAA9573967.1"/>
    </source>
</evidence>
<dbReference type="GO" id="GO:0004822">
    <property type="term" value="F:isoleucine-tRNA ligase activity"/>
    <property type="evidence" value="ECO:0007669"/>
    <property type="project" value="UniProtKB-UniRule"/>
</dbReference>
<dbReference type="PANTHER" id="PTHR42780:SF1">
    <property type="entry name" value="ISOLEUCINE--TRNA LIGASE, CYTOPLASMIC"/>
    <property type="match status" value="1"/>
</dbReference>
<dbReference type="GO" id="GO:0000049">
    <property type="term" value="F:tRNA binding"/>
    <property type="evidence" value="ECO:0007669"/>
    <property type="project" value="InterPro"/>
</dbReference>
<dbReference type="GO" id="GO:0002161">
    <property type="term" value="F:aminoacyl-tRNA deacylase activity"/>
    <property type="evidence" value="ECO:0007669"/>
    <property type="project" value="InterPro"/>
</dbReference>
<dbReference type="PANTHER" id="PTHR42780">
    <property type="entry name" value="SOLEUCYL-TRNA SYNTHETASE"/>
    <property type="match status" value="1"/>
</dbReference>
<evidence type="ECO:0000259" key="11">
    <source>
        <dbReference type="Pfam" id="PF08264"/>
    </source>
</evidence>
<dbReference type="EC" id="6.1.1.5" evidence="1 9"/>
<keyword evidence="3" id="KW-0547">Nucleotide-binding</keyword>
<keyword evidence="2 12" id="KW-0436">Ligase</keyword>
<evidence type="ECO:0000256" key="5">
    <source>
        <dbReference type="ARBA" id="ARBA00022917"/>
    </source>
</evidence>
<dbReference type="InterPro" id="IPR009008">
    <property type="entry name" value="Val/Leu/Ile-tRNA-synth_edit"/>
</dbReference>
<dbReference type="GO" id="GO:0006428">
    <property type="term" value="P:isoleucyl-tRNA aminoacylation"/>
    <property type="evidence" value="ECO:0007669"/>
    <property type="project" value="UniProtKB-UniRule"/>
</dbReference>
<comment type="function">
    <text evidence="7">Catalyzes the attachment of isoleucine to tRNA(Ile). As IleRS can inadvertently accommodate and process structurally similar amino acids such as valine, to avoid such errors it has two additional distinct tRNA(Ile)-dependent editing activities. One activity is designated as 'pretransfer' editing and involves the hydrolysis of activated Val-AMP. The other activity is designated 'posttransfer' editing and involves deacylation of mischarged Val-tRNA(Ile).</text>
</comment>
<keyword evidence="6 12" id="KW-0030">Aminoacyl-tRNA synthetase</keyword>
<dbReference type="SUPFAM" id="SSF50677">
    <property type="entry name" value="ValRS/IleRS/LeuRS editing domain"/>
    <property type="match status" value="1"/>
</dbReference>
<evidence type="ECO:0000256" key="4">
    <source>
        <dbReference type="ARBA" id="ARBA00022840"/>
    </source>
</evidence>
<dbReference type="InterPro" id="IPR023586">
    <property type="entry name" value="Ile-tRNA-ligase_type2"/>
</dbReference>
<evidence type="ECO:0000256" key="7">
    <source>
        <dbReference type="ARBA" id="ARBA00025217"/>
    </source>
</evidence>
<dbReference type="InterPro" id="IPR033709">
    <property type="entry name" value="Anticodon_Ile_ABEc"/>
</dbReference>
<evidence type="ECO:0000256" key="3">
    <source>
        <dbReference type="ARBA" id="ARBA00022741"/>
    </source>
</evidence>
<dbReference type="Pfam" id="PF00133">
    <property type="entry name" value="tRNA-synt_1"/>
    <property type="match status" value="1"/>
</dbReference>
<dbReference type="GO" id="GO:0005737">
    <property type="term" value="C:cytoplasm"/>
    <property type="evidence" value="ECO:0007669"/>
    <property type="project" value="UniProtKB-UniRule"/>
</dbReference>
<evidence type="ECO:0000256" key="2">
    <source>
        <dbReference type="ARBA" id="ARBA00022598"/>
    </source>
</evidence>
<dbReference type="Pfam" id="PF08264">
    <property type="entry name" value="Anticodon_1"/>
    <property type="match status" value="1"/>
</dbReference>
<dbReference type="Gene3D" id="1.10.730.10">
    <property type="entry name" value="Isoleucyl-tRNA Synthetase, Domain 1"/>
    <property type="match status" value="1"/>
</dbReference>
<dbReference type="SUPFAM" id="SSF47323">
    <property type="entry name" value="Anticodon-binding domain of a subclass of class I aminoacyl-tRNA synthetases"/>
    <property type="match status" value="1"/>
</dbReference>
<keyword evidence="5" id="KW-0648">Protein biosynthesis</keyword>